<feature type="chain" id="PRO_5011826955" description="Carboxylic ester hydrolase" evidence="3">
    <location>
        <begin position="23"/>
        <end position="536"/>
    </location>
</feature>
<keyword evidence="6" id="KW-1185">Reference proteome</keyword>
<organism evidence="5 6">
    <name type="scientific">Penicillium steckii</name>
    <dbReference type="NCBI Taxonomy" id="303698"/>
    <lineage>
        <taxon>Eukaryota</taxon>
        <taxon>Fungi</taxon>
        <taxon>Dikarya</taxon>
        <taxon>Ascomycota</taxon>
        <taxon>Pezizomycotina</taxon>
        <taxon>Eurotiomycetes</taxon>
        <taxon>Eurotiomycetidae</taxon>
        <taxon>Eurotiales</taxon>
        <taxon>Aspergillaceae</taxon>
        <taxon>Penicillium</taxon>
    </lineage>
</organism>
<dbReference type="Proteomes" id="UP000191285">
    <property type="component" value="Unassembled WGS sequence"/>
</dbReference>
<dbReference type="PROSITE" id="PS00122">
    <property type="entry name" value="CARBOXYLESTERASE_B_1"/>
    <property type="match status" value="1"/>
</dbReference>
<dbReference type="InterPro" id="IPR002018">
    <property type="entry name" value="CarbesteraseB"/>
</dbReference>
<dbReference type="GO" id="GO:0072330">
    <property type="term" value="P:monocarboxylic acid biosynthetic process"/>
    <property type="evidence" value="ECO:0007669"/>
    <property type="project" value="UniProtKB-ARBA"/>
</dbReference>
<sequence>MVLLQWGLSLATTALVSVTALAEPIASHHKSASPSVAVQQGLVKGFVKNDTSVFLGIPFAETTAGENRWKAPKPISSFENGHFDATAYGPSCAQVMSGTAITNQSEDCLNLNIWTPRRGKGLPVFVYIYGGAMVTGGNSNAQWQGYNFARNGVIYVNINYRESIYASPNAPELQGESQNFGILDVDLALEWIHDNIKAFGGDPSRIVLGGHSSGGVHVDHYLWNHPRTFLAGAIEMSANALSGPAYAPAGVALKQTVKEMLNAGVALDCTAEDYTLDCLREADTYAFQTASFNSTLNTWFSPSIDNITRFSNYTDRFVSGHYPKSIPLLVGNSDLEGEIFGYVYGSENTNFSSWIHTFDADLAFVPTNELVSAYDKDDYASVSLMSGASYGDARFLCATDALLDLRAAQQPTWIYRWFGNYSNVLPIPNLGPSHGSEVPFFHGGNECFSLLDGVTEAQQQLADHIHYWFVAWIKNPAGGPGWEQARPVNGPLARVGVPGHELKVIKGKTGAYNGRCQKVFKPNYPRYPVVQTPVLA</sequence>
<evidence type="ECO:0000256" key="3">
    <source>
        <dbReference type="RuleBase" id="RU361235"/>
    </source>
</evidence>
<dbReference type="PANTHER" id="PTHR11559">
    <property type="entry name" value="CARBOXYLESTERASE"/>
    <property type="match status" value="1"/>
</dbReference>
<dbReference type="InterPro" id="IPR019826">
    <property type="entry name" value="Carboxylesterase_B_AS"/>
</dbReference>
<keyword evidence="3" id="KW-0732">Signal</keyword>
<comment type="similarity">
    <text evidence="1 3">Belongs to the type-B carboxylesterase/lipase family.</text>
</comment>
<evidence type="ECO:0000256" key="1">
    <source>
        <dbReference type="ARBA" id="ARBA00005964"/>
    </source>
</evidence>
<comment type="caution">
    <text evidence="5">The sequence shown here is derived from an EMBL/GenBank/DDBJ whole genome shotgun (WGS) entry which is preliminary data.</text>
</comment>
<proteinExistence type="inferred from homology"/>
<dbReference type="STRING" id="303698.A0A1V6U0U3"/>
<dbReference type="AlphaFoldDB" id="A0A1V6U0U3"/>
<protein>
    <recommendedName>
        <fullName evidence="3">Carboxylic ester hydrolase</fullName>
        <ecNumber evidence="3">3.1.1.-</ecNumber>
    </recommendedName>
</protein>
<gene>
    <name evidence="5" type="ORF">PENSTE_c001G05135</name>
</gene>
<dbReference type="GO" id="GO:0016787">
    <property type="term" value="F:hydrolase activity"/>
    <property type="evidence" value="ECO:0007669"/>
    <property type="project" value="UniProtKB-KW"/>
</dbReference>
<dbReference type="InterPro" id="IPR029058">
    <property type="entry name" value="AB_hydrolase_fold"/>
</dbReference>
<feature type="signal peptide" evidence="3">
    <location>
        <begin position="1"/>
        <end position="22"/>
    </location>
</feature>
<dbReference type="Gene3D" id="3.40.50.1820">
    <property type="entry name" value="alpha/beta hydrolase"/>
    <property type="match status" value="1"/>
</dbReference>
<evidence type="ECO:0000259" key="4">
    <source>
        <dbReference type="Pfam" id="PF00135"/>
    </source>
</evidence>
<dbReference type="OrthoDB" id="408631at2759"/>
<dbReference type="GO" id="GO:0017000">
    <property type="term" value="P:antibiotic biosynthetic process"/>
    <property type="evidence" value="ECO:0007669"/>
    <property type="project" value="UniProtKB-ARBA"/>
</dbReference>
<dbReference type="EC" id="3.1.1.-" evidence="3"/>
<dbReference type="InterPro" id="IPR050309">
    <property type="entry name" value="Type-B_Carboxylest/Lipase"/>
</dbReference>
<accession>A0A1V6U0U3</accession>
<dbReference type="Pfam" id="PF00135">
    <property type="entry name" value="COesterase"/>
    <property type="match status" value="1"/>
</dbReference>
<feature type="domain" description="Carboxylesterase type B" evidence="4">
    <location>
        <begin position="33"/>
        <end position="487"/>
    </location>
</feature>
<reference evidence="6" key="1">
    <citation type="journal article" date="2017" name="Nat. Microbiol.">
        <title>Global analysis of biosynthetic gene clusters reveals vast potential of secondary metabolite production in Penicillium species.</title>
        <authorList>
            <person name="Nielsen J.C."/>
            <person name="Grijseels S."/>
            <person name="Prigent S."/>
            <person name="Ji B."/>
            <person name="Dainat J."/>
            <person name="Nielsen K.F."/>
            <person name="Frisvad J.C."/>
            <person name="Workman M."/>
            <person name="Nielsen J."/>
        </authorList>
    </citation>
    <scope>NUCLEOTIDE SEQUENCE [LARGE SCALE GENOMIC DNA]</scope>
    <source>
        <strain evidence="6">IBT 24891</strain>
    </source>
</reference>
<dbReference type="SUPFAM" id="SSF53474">
    <property type="entry name" value="alpha/beta-Hydrolases"/>
    <property type="match status" value="1"/>
</dbReference>
<evidence type="ECO:0000256" key="2">
    <source>
        <dbReference type="ARBA" id="ARBA00022801"/>
    </source>
</evidence>
<evidence type="ECO:0000313" key="5">
    <source>
        <dbReference type="EMBL" id="OQE32172.1"/>
    </source>
</evidence>
<keyword evidence="2 3" id="KW-0378">Hydrolase</keyword>
<dbReference type="EMBL" id="MLKD01000001">
    <property type="protein sequence ID" value="OQE32172.1"/>
    <property type="molecule type" value="Genomic_DNA"/>
</dbReference>
<name>A0A1V6U0U3_9EURO</name>
<evidence type="ECO:0000313" key="6">
    <source>
        <dbReference type="Proteomes" id="UP000191285"/>
    </source>
</evidence>